<evidence type="ECO:0000256" key="2">
    <source>
        <dbReference type="ARBA" id="ARBA00023125"/>
    </source>
</evidence>
<keyword evidence="1" id="KW-0805">Transcription regulation</keyword>
<reference evidence="5 6" key="1">
    <citation type="submission" date="2018-08" db="EMBL/GenBank/DDBJ databases">
        <title>The reduced genetic potential of extracellular carbohydrate catabolism in Euzebyella marina RN62, a Flavobacteriia bacterium isolated from the hadal water.</title>
        <authorList>
            <person name="Xue C."/>
        </authorList>
    </citation>
    <scope>NUCLEOTIDE SEQUENCE [LARGE SCALE GENOMIC DNA]</scope>
    <source>
        <strain evidence="5 6">RN62</strain>
    </source>
</reference>
<dbReference type="EMBL" id="CP032050">
    <property type="protein sequence ID" value="AYN68565.1"/>
    <property type="molecule type" value="Genomic_DNA"/>
</dbReference>
<dbReference type="GO" id="GO:0003700">
    <property type="term" value="F:DNA-binding transcription factor activity"/>
    <property type="evidence" value="ECO:0007669"/>
    <property type="project" value="InterPro"/>
</dbReference>
<dbReference type="InterPro" id="IPR009057">
    <property type="entry name" value="Homeodomain-like_sf"/>
</dbReference>
<keyword evidence="6" id="KW-1185">Reference proteome</keyword>
<name>A0A3G2L8G8_9FLAO</name>
<dbReference type="InterPro" id="IPR018060">
    <property type="entry name" value="HTH_AraC"/>
</dbReference>
<dbReference type="Gene3D" id="1.10.10.60">
    <property type="entry name" value="Homeodomain-like"/>
    <property type="match status" value="2"/>
</dbReference>
<evidence type="ECO:0000256" key="3">
    <source>
        <dbReference type="ARBA" id="ARBA00023163"/>
    </source>
</evidence>
<dbReference type="InterPro" id="IPR018062">
    <property type="entry name" value="HTH_AraC-typ_CS"/>
</dbReference>
<dbReference type="PANTHER" id="PTHR47893:SF1">
    <property type="entry name" value="REGULATORY PROTEIN PCHR"/>
    <property type="match status" value="1"/>
</dbReference>
<evidence type="ECO:0000256" key="1">
    <source>
        <dbReference type="ARBA" id="ARBA00023015"/>
    </source>
</evidence>
<dbReference type="PROSITE" id="PS00041">
    <property type="entry name" value="HTH_ARAC_FAMILY_1"/>
    <property type="match status" value="1"/>
</dbReference>
<evidence type="ECO:0000313" key="6">
    <source>
        <dbReference type="Proteomes" id="UP000276309"/>
    </source>
</evidence>
<dbReference type="InterPro" id="IPR053142">
    <property type="entry name" value="PchR_regulatory_protein"/>
</dbReference>
<organism evidence="5 6">
    <name type="scientific">Euzebyella marina</name>
    <dbReference type="NCBI Taxonomy" id="1761453"/>
    <lineage>
        <taxon>Bacteria</taxon>
        <taxon>Pseudomonadati</taxon>
        <taxon>Bacteroidota</taxon>
        <taxon>Flavobacteriia</taxon>
        <taxon>Flavobacteriales</taxon>
        <taxon>Flavobacteriaceae</taxon>
        <taxon>Euzebyella</taxon>
    </lineage>
</organism>
<keyword evidence="3" id="KW-0804">Transcription</keyword>
<dbReference type="Pfam" id="PF12833">
    <property type="entry name" value="HTH_18"/>
    <property type="match status" value="1"/>
</dbReference>
<accession>A0A3G2L8G8</accession>
<dbReference type="AlphaFoldDB" id="A0A3G2L8G8"/>
<dbReference type="PROSITE" id="PS01124">
    <property type="entry name" value="HTH_ARAC_FAMILY_2"/>
    <property type="match status" value="1"/>
</dbReference>
<evidence type="ECO:0000313" key="5">
    <source>
        <dbReference type="EMBL" id="AYN68565.1"/>
    </source>
</evidence>
<proteinExistence type="predicted"/>
<feature type="domain" description="HTH araC/xylS-type" evidence="4">
    <location>
        <begin position="245"/>
        <end position="343"/>
    </location>
</feature>
<dbReference type="PANTHER" id="PTHR47893">
    <property type="entry name" value="REGULATORY PROTEIN PCHR"/>
    <property type="match status" value="1"/>
</dbReference>
<sequence length="348" mass="40336">MNTAKRSFTYAKGIMETIFKSDVFKNRIYRRKYRKDFLSDELIENTVTVDTPDVSGIIRELNLNGIFVFSKHMSSANGYSFDVSNNFSVFKLHFEISGNYSYFPEGHTEPFVQIPNYHYNMFYLPHIKGRLDYQGAPRRTFEVIFTLDFVKRIAGNDYKQFLQRVNIAVEKGRPYIFWEEARPISPEIGKVLEDIISCPYKGEIKRNYLQSKITTLLIDLLIEANGKYQPEPKVVLPAADLESLGRVERYIKSNLKKTIRIAKLAEVAGFNSSKLKRDFKMVYGTTIFKYITRLRMERAKLKIRKEGLSVAQAAYEVGYTNPQHFTSAFKRTLGYLPSNLKKSGKSFN</sequence>
<dbReference type="OrthoDB" id="799767at2"/>
<evidence type="ECO:0000259" key="4">
    <source>
        <dbReference type="PROSITE" id="PS01124"/>
    </source>
</evidence>
<dbReference type="KEGG" id="emar:D1013_14865"/>
<dbReference type="SUPFAM" id="SSF46689">
    <property type="entry name" value="Homeodomain-like"/>
    <property type="match status" value="2"/>
</dbReference>
<gene>
    <name evidence="5" type="ORF">D1013_14865</name>
</gene>
<dbReference type="SMART" id="SM00342">
    <property type="entry name" value="HTH_ARAC"/>
    <property type="match status" value="1"/>
</dbReference>
<dbReference type="Proteomes" id="UP000276309">
    <property type="component" value="Chromosome"/>
</dbReference>
<protein>
    <submittedName>
        <fullName evidence="5">AraC family transcriptional regulator</fullName>
    </submittedName>
</protein>
<dbReference type="GO" id="GO:0043565">
    <property type="term" value="F:sequence-specific DNA binding"/>
    <property type="evidence" value="ECO:0007669"/>
    <property type="project" value="InterPro"/>
</dbReference>
<keyword evidence="2" id="KW-0238">DNA-binding</keyword>